<dbReference type="Proteomes" id="UP000199159">
    <property type="component" value="Unassembled WGS sequence"/>
</dbReference>
<evidence type="ECO:0000256" key="1">
    <source>
        <dbReference type="SAM" id="MobiDB-lite"/>
    </source>
</evidence>
<dbReference type="RefSeq" id="WP_090849027.1">
    <property type="nucleotide sequence ID" value="NZ_FNJU01000001.1"/>
</dbReference>
<evidence type="ECO:0000313" key="3">
    <source>
        <dbReference type="EMBL" id="SDO97260.1"/>
    </source>
</evidence>
<gene>
    <name evidence="3" type="ORF">SAMN05216565_10158</name>
</gene>
<dbReference type="SMART" id="SM00909">
    <property type="entry name" value="Germane"/>
    <property type="match status" value="2"/>
</dbReference>
<name>A0A1H0NXZ2_9BACI</name>
<reference evidence="4" key="1">
    <citation type="submission" date="2016-10" db="EMBL/GenBank/DDBJ databases">
        <authorList>
            <person name="Varghese N."/>
            <person name="Submissions S."/>
        </authorList>
    </citation>
    <scope>NUCLEOTIDE SEQUENCE [LARGE SCALE GENOMIC DNA]</scope>
    <source>
        <strain evidence="4">IBRC-M10078</strain>
    </source>
</reference>
<accession>A0A1H0NXZ2</accession>
<feature type="domain" description="GerMN" evidence="2">
    <location>
        <begin position="249"/>
        <end position="337"/>
    </location>
</feature>
<evidence type="ECO:0000259" key="2">
    <source>
        <dbReference type="SMART" id="SM00909"/>
    </source>
</evidence>
<dbReference type="Pfam" id="PF10646">
    <property type="entry name" value="Germane"/>
    <property type="match status" value="2"/>
</dbReference>
<organism evidence="3 4">
    <name type="scientific">Litchfieldia salsa</name>
    <dbReference type="NCBI Taxonomy" id="930152"/>
    <lineage>
        <taxon>Bacteria</taxon>
        <taxon>Bacillati</taxon>
        <taxon>Bacillota</taxon>
        <taxon>Bacilli</taxon>
        <taxon>Bacillales</taxon>
        <taxon>Bacillaceae</taxon>
        <taxon>Litchfieldia</taxon>
    </lineage>
</organism>
<feature type="region of interest" description="Disordered" evidence="1">
    <location>
        <begin position="34"/>
        <end position="66"/>
    </location>
</feature>
<protein>
    <submittedName>
        <fullName evidence="3">Germination protein M</fullName>
    </submittedName>
</protein>
<sequence length="357" mass="38797">MRNKTKYTIASTVIASSVLLSGCGLFGGDQTMEEIDPPQNESYTDDVETVDQEKTEGNTDVTNDEEAAQETISRELYLIDANGYVVSQAVDLPKTDGVAKQVVEYLVDGGPVSEILPTGFRAVIPRDTEVSVNMEGTTVLVDFSKEFTEYKAEDEQKILEAITWTLTQFENIEDVEISVNGHKLEEMPVNGTPITEKLSRANGINIDNSDVADITSTKPLTVYFIAESDGNEYYVPITKRIDTAEKDNVVAAVNELIKGPGLAGNLFNDIHGEVELLGSSYADGKVTLDFNEAIFGSFEEKMISTHVLNTIVLSLTEQTGIESVSITVEGEKGIVNEAGTSVSEPVNRPEKVNTGSF</sequence>
<dbReference type="EMBL" id="FNJU01000001">
    <property type="protein sequence ID" value="SDO97260.1"/>
    <property type="molecule type" value="Genomic_DNA"/>
</dbReference>
<dbReference type="PROSITE" id="PS51257">
    <property type="entry name" value="PROKAR_LIPOPROTEIN"/>
    <property type="match status" value="1"/>
</dbReference>
<dbReference type="STRING" id="930152.SAMN05216565_10158"/>
<dbReference type="InterPro" id="IPR019606">
    <property type="entry name" value="GerMN"/>
</dbReference>
<proteinExistence type="predicted"/>
<feature type="domain" description="GerMN" evidence="2">
    <location>
        <begin position="99"/>
        <end position="188"/>
    </location>
</feature>
<dbReference type="AlphaFoldDB" id="A0A1H0NXZ2"/>
<keyword evidence="4" id="KW-1185">Reference proteome</keyword>
<dbReference type="OrthoDB" id="1715058at2"/>
<evidence type="ECO:0000313" key="4">
    <source>
        <dbReference type="Proteomes" id="UP000199159"/>
    </source>
</evidence>